<dbReference type="AlphaFoldDB" id="A0A1H2TSY6"/>
<protein>
    <submittedName>
        <fullName evidence="1">Uncharacterized protein</fullName>
    </submittedName>
</protein>
<keyword evidence="2" id="KW-1185">Reference proteome</keyword>
<gene>
    <name evidence="1" type="ORF">SAMN05444420_102310</name>
</gene>
<dbReference type="Proteomes" id="UP000182771">
    <property type="component" value="Unassembled WGS sequence"/>
</dbReference>
<sequence length="46" mass="5468">MQSYELKTIKTNFKSFLSQKDTKNKILDSDIYKYHLLLSTQIAKRS</sequence>
<proteinExistence type="predicted"/>
<reference evidence="1 2" key="1">
    <citation type="submission" date="2016-10" db="EMBL/GenBank/DDBJ databases">
        <authorList>
            <person name="Varghese N."/>
            <person name="Submissions S."/>
        </authorList>
    </citation>
    <scope>NUCLEOTIDE SEQUENCE [LARGE SCALE GENOMIC DNA]</scope>
    <source>
        <strain evidence="1 2">DSM 11449</strain>
    </source>
</reference>
<organism evidence="1 2">
    <name type="scientific">Capnocytophaga granulosa</name>
    <dbReference type="NCBI Taxonomy" id="45242"/>
    <lineage>
        <taxon>Bacteria</taxon>
        <taxon>Pseudomonadati</taxon>
        <taxon>Bacteroidota</taxon>
        <taxon>Flavobacteriia</taxon>
        <taxon>Flavobacteriales</taxon>
        <taxon>Flavobacteriaceae</taxon>
        <taxon>Capnocytophaga</taxon>
    </lineage>
</organism>
<dbReference type="EMBL" id="FNND01000002">
    <property type="protein sequence ID" value="SDW47073.1"/>
    <property type="molecule type" value="Genomic_DNA"/>
</dbReference>
<accession>A0A1H2TSY6</accession>
<evidence type="ECO:0000313" key="2">
    <source>
        <dbReference type="Proteomes" id="UP000182771"/>
    </source>
</evidence>
<comment type="caution">
    <text evidence="1">The sequence shown here is derived from an EMBL/GenBank/DDBJ whole genome shotgun (WGS) entry which is preliminary data.</text>
</comment>
<name>A0A1H2TSY6_9FLAO</name>
<evidence type="ECO:0000313" key="1">
    <source>
        <dbReference type="EMBL" id="SDW47073.1"/>
    </source>
</evidence>